<dbReference type="HAMAP" id="MF_01411">
    <property type="entry name" value="LPS_assembly_LptD"/>
    <property type="match status" value="1"/>
</dbReference>
<dbReference type="InterPro" id="IPR007543">
    <property type="entry name" value="LptD_C"/>
</dbReference>
<name>A0A1M5BRD8_9BACT</name>
<dbReference type="GO" id="GO:0009279">
    <property type="term" value="C:cell outer membrane"/>
    <property type="evidence" value="ECO:0007669"/>
    <property type="project" value="InterPro"/>
</dbReference>
<dbReference type="InterPro" id="IPR020889">
    <property type="entry name" value="LipoPS_assembly_LptD"/>
</dbReference>
<dbReference type="GO" id="GO:1990351">
    <property type="term" value="C:transporter complex"/>
    <property type="evidence" value="ECO:0007669"/>
    <property type="project" value="TreeGrafter"/>
</dbReference>
<dbReference type="Gene3D" id="2.60.450.10">
    <property type="entry name" value="Lipopolysaccharide (LPS) transport protein A like domain"/>
    <property type="match status" value="1"/>
</dbReference>
<organism evidence="2 3">
    <name type="scientific">Desulfacinum infernum DSM 9756</name>
    <dbReference type="NCBI Taxonomy" id="1121391"/>
    <lineage>
        <taxon>Bacteria</taxon>
        <taxon>Pseudomonadati</taxon>
        <taxon>Thermodesulfobacteriota</taxon>
        <taxon>Syntrophobacteria</taxon>
        <taxon>Syntrophobacterales</taxon>
        <taxon>Syntrophobacteraceae</taxon>
        <taxon>Desulfacinum</taxon>
    </lineage>
</organism>
<dbReference type="AlphaFoldDB" id="A0A1M5BRD8"/>
<keyword evidence="3" id="KW-1185">Reference proteome</keyword>
<dbReference type="Pfam" id="PF04453">
    <property type="entry name" value="LptD"/>
    <property type="match status" value="1"/>
</dbReference>
<gene>
    <name evidence="2" type="ORF">SAMN02745206_01997</name>
</gene>
<reference evidence="3" key="1">
    <citation type="submission" date="2016-11" db="EMBL/GenBank/DDBJ databases">
        <authorList>
            <person name="Varghese N."/>
            <person name="Submissions S."/>
        </authorList>
    </citation>
    <scope>NUCLEOTIDE SEQUENCE [LARGE SCALE GENOMIC DNA]</scope>
    <source>
        <strain evidence="3">DSM 9756</strain>
    </source>
</reference>
<dbReference type="PANTHER" id="PTHR30189">
    <property type="entry name" value="LPS-ASSEMBLY PROTEIN"/>
    <property type="match status" value="1"/>
</dbReference>
<dbReference type="GO" id="GO:0043165">
    <property type="term" value="P:Gram-negative-bacterium-type cell outer membrane assembly"/>
    <property type="evidence" value="ECO:0007669"/>
    <property type="project" value="InterPro"/>
</dbReference>
<dbReference type="Proteomes" id="UP000184076">
    <property type="component" value="Unassembled WGS sequence"/>
</dbReference>
<evidence type="ECO:0000259" key="1">
    <source>
        <dbReference type="Pfam" id="PF04453"/>
    </source>
</evidence>
<dbReference type="RefSeq" id="WP_073038895.1">
    <property type="nucleotide sequence ID" value="NZ_FQVB01000018.1"/>
</dbReference>
<evidence type="ECO:0000313" key="2">
    <source>
        <dbReference type="EMBL" id="SHF45124.1"/>
    </source>
</evidence>
<feature type="domain" description="LptD C-terminal" evidence="1">
    <location>
        <begin position="301"/>
        <end position="661"/>
    </location>
</feature>
<proteinExistence type="inferred from homology"/>
<evidence type="ECO:0000313" key="3">
    <source>
        <dbReference type="Proteomes" id="UP000184076"/>
    </source>
</evidence>
<dbReference type="PANTHER" id="PTHR30189:SF1">
    <property type="entry name" value="LPS-ASSEMBLY PROTEIN LPTD"/>
    <property type="match status" value="1"/>
</dbReference>
<dbReference type="GO" id="GO:0015920">
    <property type="term" value="P:lipopolysaccharide transport"/>
    <property type="evidence" value="ECO:0007669"/>
    <property type="project" value="InterPro"/>
</dbReference>
<sequence length="749" mass="86086">MKKDRAHVFRWRLFVALLFGTLVLAGPLPAQSLLDGTESGAGFLGDGETPWTIQADRLTYDAKTRTYEAEGNVRIASGDRLITSEWAQVNLSERQATLQGNVRIRYGADWLTGQRVIWNLDTETGWVDGGTVYFSDNGFYLTGRNISKRGPSQYHVAQGVITTCDPASPDWSISCRDLDVKVNGMGWAKHSTLRLWKIPVFYTPFAYFPVNRDRQSGFLLPTFGSSNLHGTYYEQPYFWAFRPDMDLTFYANYLEKRGLLGGVEYQIHHNSLGRGAWLFHYLQDQADEQDLADHGYTYQGKERYWLRARHSLELPYGVEGYLDLDFVSDKNFLKEFQSGSAALESTNRTFRRVSRRELLNDETVTARESSLYLLKRGESAVASLDVHYWDQLNRALDETTLQQLPQLRASVVPSPMGSWPLYYSVDSSAVNYWRPEGDTGVRADFLPRLHAPLQVWPYLAVEPSAGLRATFYQVDWQDEDRSSFQSRWVPDFQLEASSRLERVYRFPSTAVQHVIRPEVLYTLVPDVDQDDLPSFDGVDRISKQHAIRYGFSSFWVVKKEVQPEEGEPYSTYREWARLKVSQAYLLDEDVTDPLIETKAGERFSDIDMEVDLTPGRYVTLSYDLLYSPHDQTPTLHDLSLGFRSDRDDALRLTYRYRQDTTIDELIASFHLKILPNLTFSSYYDYSFDKQEVFEQTYSLAYRHGCWGLRFGYREEAEEREVIFALMLVGLGEVGSTFSQEGGMSVEGGF</sequence>
<dbReference type="OrthoDB" id="9760225at2"/>
<dbReference type="InterPro" id="IPR050218">
    <property type="entry name" value="LptD"/>
</dbReference>
<dbReference type="EMBL" id="FQVB01000018">
    <property type="protein sequence ID" value="SHF45124.1"/>
    <property type="molecule type" value="Genomic_DNA"/>
</dbReference>
<accession>A0A1M5BRD8</accession>
<protein>
    <submittedName>
        <fullName evidence="2">LPS-assembly protein</fullName>
    </submittedName>
</protein>
<dbReference type="STRING" id="1121391.SAMN02745206_01997"/>